<keyword evidence="3" id="KW-1185">Reference proteome</keyword>
<dbReference type="AlphaFoldDB" id="A0ABD2Z1J9"/>
<evidence type="ECO:0000313" key="3">
    <source>
        <dbReference type="Proteomes" id="UP001630127"/>
    </source>
</evidence>
<evidence type="ECO:0000256" key="1">
    <source>
        <dbReference type="SAM" id="MobiDB-lite"/>
    </source>
</evidence>
<evidence type="ECO:0000313" key="2">
    <source>
        <dbReference type="EMBL" id="KAL3513388.1"/>
    </source>
</evidence>
<feature type="region of interest" description="Disordered" evidence="1">
    <location>
        <begin position="1"/>
        <end position="24"/>
    </location>
</feature>
<dbReference type="EMBL" id="JBJUIK010000011">
    <property type="protein sequence ID" value="KAL3513388.1"/>
    <property type="molecule type" value="Genomic_DNA"/>
</dbReference>
<feature type="compositionally biased region" description="Basic and acidic residues" evidence="1">
    <location>
        <begin position="1"/>
        <end position="12"/>
    </location>
</feature>
<name>A0ABD2Z1J9_9GENT</name>
<organism evidence="2 3">
    <name type="scientific">Cinchona calisaya</name>
    <dbReference type="NCBI Taxonomy" id="153742"/>
    <lineage>
        <taxon>Eukaryota</taxon>
        <taxon>Viridiplantae</taxon>
        <taxon>Streptophyta</taxon>
        <taxon>Embryophyta</taxon>
        <taxon>Tracheophyta</taxon>
        <taxon>Spermatophyta</taxon>
        <taxon>Magnoliopsida</taxon>
        <taxon>eudicotyledons</taxon>
        <taxon>Gunneridae</taxon>
        <taxon>Pentapetalae</taxon>
        <taxon>asterids</taxon>
        <taxon>lamiids</taxon>
        <taxon>Gentianales</taxon>
        <taxon>Rubiaceae</taxon>
        <taxon>Cinchonoideae</taxon>
        <taxon>Cinchoneae</taxon>
        <taxon>Cinchona</taxon>
    </lineage>
</organism>
<sequence>MIEPSPPDHQDSTNRLPSPLHRDSNLEQLVQKMADHSISENLMSEHEVLETPDITSSCKMVLAPQESLALAADIPLAHADPTDAPVAIVNAIL</sequence>
<reference evidence="2 3" key="1">
    <citation type="submission" date="2024-11" db="EMBL/GenBank/DDBJ databases">
        <title>A near-complete genome assembly of Cinchona calisaya.</title>
        <authorList>
            <person name="Lian D.C."/>
            <person name="Zhao X.W."/>
            <person name="Wei L."/>
        </authorList>
    </citation>
    <scope>NUCLEOTIDE SEQUENCE [LARGE SCALE GENOMIC DNA]</scope>
    <source>
        <tissue evidence="2">Nenye</tissue>
    </source>
</reference>
<comment type="caution">
    <text evidence="2">The sequence shown here is derived from an EMBL/GenBank/DDBJ whole genome shotgun (WGS) entry which is preliminary data.</text>
</comment>
<proteinExistence type="predicted"/>
<dbReference type="Proteomes" id="UP001630127">
    <property type="component" value="Unassembled WGS sequence"/>
</dbReference>
<protein>
    <submittedName>
        <fullName evidence="2">Uncharacterized protein</fullName>
    </submittedName>
</protein>
<accession>A0ABD2Z1J9</accession>
<gene>
    <name evidence="2" type="ORF">ACH5RR_026105</name>
</gene>